<dbReference type="EMBL" id="BAAAWD010000008">
    <property type="protein sequence ID" value="GAA3010382.1"/>
    <property type="molecule type" value="Genomic_DNA"/>
</dbReference>
<evidence type="ECO:0000256" key="8">
    <source>
        <dbReference type="SAM" id="Phobius"/>
    </source>
</evidence>
<dbReference type="RefSeq" id="WP_344896239.1">
    <property type="nucleotide sequence ID" value="NZ_BAAAWD010000008.1"/>
</dbReference>
<keyword evidence="5 8" id="KW-1133">Transmembrane helix</keyword>
<protein>
    <recommendedName>
        <fullName evidence="11">DoxX family protein</fullName>
    </recommendedName>
</protein>
<feature type="compositionally biased region" description="Low complexity" evidence="7">
    <location>
        <begin position="243"/>
        <end position="252"/>
    </location>
</feature>
<gene>
    <name evidence="9" type="ORF">GCM10017559_36140</name>
</gene>
<dbReference type="PANTHER" id="PTHR33452:SF1">
    <property type="entry name" value="INNER MEMBRANE PROTEIN YPHA-RELATED"/>
    <property type="match status" value="1"/>
</dbReference>
<evidence type="ECO:0000256" key="4">
    <source>
        <dbReference type="ARBA" id="ARBA00022692"/>
    </source>
</evidence>
<keyword evidence="4 8" id="KW-0812">Transmembrane</keyword>
<evidence type="ECO:0000313" key="9">
    <source>
        <dbReference type="EMBL" id="GAA3010382.1"/>
    </source>
</evidence>
<comment type="caution">
    <text evidence="9">The sequence shown here is derived from an EMBL/GenBank/DDBJ whole genome shotgun (WGS) entry which is preliminary data.</text>
</comment>
<dbReference type="Proteomes" id="UP001499930">
    <property type="component" value="Unassembled WGS sequence"/>
</dbReference>
<proteinExistence type="inferred from homology"/>
<comment type="subcellular location">
    <subcellularLocation>
        <location evidence="1">Cell membrane</location>
        <topology evidence="1">Multi-pass membrane protein</topology>
    </subcellularLocation>
</comment>
<comment type="similarity">
    <text evidence="2">Belongs to the DoxX family.</text>
</comment>
<evidence type="ECO:0000256" key="6">
    <source>
        <dbReference type="ARBA" id="ARBA00023136"/>
    </source>
</evidence>
<name>A0ABP6KHB3_9ACTN</name>
<evidence type="ECO:0000313" key="10">
    <source>
        <dbReference type="Proteomes" id="UP001499930"/>
    </source>
</evidence>
<dbReference type="PANTHER" id="PTHR33452">
    <property type="entry name" value="OXIDOREDUCTASE CATD-RELATED"/>
    <property type="match status" value="1"/>
</dbReference>
<accession>A0ABP6KHB3</accession>
<evidence type="ECO:0008006" key="11">
    <source>
        <dbReference type="Google" id="ProtNLM"/>
    </source>
</evidence>
<evidence type="ECO:0000256" key="2">
    <source>
        <dbReference type="ARBA" id="ARBA00006679"/>
    </source>
</evidence>
<feature type="compositionally biased region" description="Low complexity" evidence="7">
    <location>
        <begin position="202"/>
        <end position="228"/>
    </location>
</feature>
<feature type="compositionally biased region" description="Low complexity" evidence="7">
    <location>
        <begin position="177"/>
        <end position="189"/>
    </location>
</feature>
<feature type="region of interest" description="Disordered" evidence="7">
    <location>
        <begin position="159"/>
        <end position="297"/>
    </location>
</feature>
<feature type="transmembrane region" description="Helical" evidence="8">
    <location>
        <begin position="105"/>
        <end position="126"/>
    </location>
</feature>
<dbReference type="InterPro" id="IPR032808">
    <property type="entry name" value="DoxX"/>
</dbReference>
<sequence length="297" mass="28911">MRRTLHDLASLAARLGVGGIFFANGWHKLEAGLNATAAQFATLEAPGPYVWAAVTMLMELIGGALMVAGLAVSACGLLLFAEALAVFVLASGQVGLPLTGGDAKLIVALGAASILLAVGGAGRLSVDHMVVIKRREAEAAEDFAAEAEADDVIASLREPEPSARPSTQAAPGAPVPGTSGNSGTSGTSGKRPGDGPGPAFPDPAFSDPGSSPAGSVSSGSGASRSTAAKAVPGSGAGSDEGGADTAEFPAARPRTRTRKPPPGATGAAAPAAPAPPPAPGTTGDTLVAGKKDKPAEG</sequence>
<reference evidence="10" key="1">
    <citation type="journal article" date="2019" name="Int. J. Syst. Evol. Microbiol.">
        <title>The Global Catalogue of Microorganisms (GCM) 10K type strain sequencing project: providing services to taxonomists for standard genome sequencing and annotation.</title>
        <authorList>
            <consortium name="The Broad Institute Genomics Platform"/>
            <consortium name="The Broad Institute Genome Sequencing Center for Infectious Disease"/>
            <person name="Wu L."/>
            <person name="Ma J."/>
        </authorList>
    </citation>
    <scope>NUCLEOTIDE SEQUENCE [LARGE SCALE GENOMIC DNA]</scope>
    <source>
        <strain evidence="10">JCM 3106</strain>
    </source>
</reference>
<dbReference type="InterPro" id="IPR051907">
    <property type="entry name" value="DoxX-like_oxidoreductase"/>
</dbReference>
<evidence type="ECO:0000256" key="7">
    <source>
        <dbReference type="SAM" id="MobiDB-lite"/>
    </source>
</evidence>
<evidence type="ECO:0000256" key="5">
    <source>
        <dbReference type="ARBA" id="ARBA00022989"/>
    </source>
</evidence>
<keyword evidence="10" id="KW-1185">Reference proteome</keyword>
<dbReference type="Pfam" id="PF07681">
    <property type="entry name" value="DoxX"/>
    <property type="match status" value="1"/>
</dbReference>
<keyword evidence="6 8" id="KW-0472">Membrane</keyword>
<feature type="transmembrane region" description="Helical" evidence="8">
    <location>
        <begin position="77"/>
        <end position="99"/>
    </location>
</feature>
<evidence type="ECO:0000256" key="1">
    <source>
        <dbReference type="ARBA" id="ARBA00004651"/>
    </source>
</evidence>
<keyword evidence="3" id="KW-1003">Cell membrane</keyword>
<organism evidence="9 10">
    <name type="scientific">Streptosporangium longisporum</name>
    <dbReference type="NCBI Taxonomy" id="46187"/>
    <lineage>
        <taxon>Bacteria</taxon>
        <taxon>Bacillati</taxon>
        <taxon>Actinomycetota</taxon>
        <taxon>Actinomycetes</taxon>
        <taxon>Streptosporangiales</taxon>
        <taxon>Streptosporangiaceae</taxon>
        <taxon>Streptosporangium</taxon>
    </lineage>
</organism>
<evidence type="ECO:0000256" key="3">
    <source>
        <dbReference type="ARBA" id="ARBA00022475"/>
    </source>
</evidence>